<evidence type="ECO:0000313" key="1">
    <source>
        <dbReference type="EMBL" id="GLR68910.1"/>
    </source>
</evidence>
<dbReference type="Proteomes" id="UP001156641">
    <property type="component" value="Unassembled WGS sequence"/>
</dbReference>
<protein>
    <submittedName>
        <fullName evidence="1">Uncharacterized protein</fullName>
    </submittedName>
</protein>
<gene>
    <name evidence="1" type="ORF">GCM10010909_35920</name>
</gene>
<sequence>MPLAVRVQNAPVGITIPYGPERDERRCNHGFTDTRGRPELAAAIAEGIGSTEMRALLTALAAPDAAVFSVACDLGAYREAMAPAERCEVAGGYLQLMMARYAQADAAAYIRLAEHITAGLRRGVGTQVWDVTFLLKTVQFNLDGFGGNVPSLDIWFRAFAPKPRAALAARERLLRSLGMLLRPEAAGNAP</sequence>
<name>A0ABQ6ABU6_9PROT</name>
<dbReference type="RefSeq" id="WP_284259771.1">
    <property type="nucleotide sequence ID" value="NZ_BSOS01000099.1"/>
</dbReference>
<accession>A0ABQ6ABU6</accession>
<dbReference type="EMBL" id="BSOS01000099">
    <property type="protein sequence ID" value="GLR68910.1"/>
    <property type="molecule type" value="Genomic_DNA"/>
</dbReference>
<proteinExistence type="predicted"/>
<organism evidence="1 2">
    <name type="scientific">Acidocella aquatica</name>
    <dbReference type="NCBI Taxonomy" id="1922313"/>
    <lineage>
        <taxon>Bacteria</taxon>
        <taxon>Pseudomonadati</taxon>
        <taxon>Pseudomonadota</taxon>
        <taxon>Alphaproteobacteria</taxon>
        <taxon>Acetobacterales</taxon>
        <taxon>Acidocellaceae</taxon>
        <taxon>Acidocella</taxon>
    </lineage>
</organism>
<evidence type="ECO:0000313" key="2">
    <source>
        <dbReference type="Proteomes" id="UP001156641"/>
    </source>
</evidence>
<keyword evidence="2" id="KW-1185">Reference proteome</keyword>
<reference evidence="2" key="1">
    <citation type="journal article" date="2019" name="Int. J. Syst. Evol. Microbiol.">
        <title>The Global Catalogue of Microorganisms (GCM) 10K type strain sequencing project: providing services to taxonomists for standard genome sequencing and annotation.</title>
        <authorList>
            <consortium name="The Broad Institute Genomics Platform"/>
            <consortium name="The Broad Institute Genome Sequencing Center for Infectious Disease"/>
            <person name="Wu L."/>
            <person name="Ma J."/>
        </authorList>
    </citation>
    <scope>NUCLEOTIDE SEQUENCE [LARGE SCALE GENOMIC DNA]</scope>
    <source>
        <strain evidence="2">NBRC 112502</strain>
    </source>
</reference>
<comment type="caution">
    <text evidence="1">The sequence shown here is derived from an EMBL/GenBank/DDBJ whole genome shotgun (WGS) entry which is preliminary data.</text>
</comment>